<dbReference type="OrthoDB" id="5962695at2759"/>
<evidence type="ECO:0000313" key="3">
    <source>
        <dbReference type="EMBL" id="CAD7087086.1"/>
    </source>
</evidence>
<evidence type="ECO:0000313" key="4">
    <source>
        <dbReference type="Proteomes" id="UP000594454"/>
    </source>
</evidence>
<dbReference type="PROSITE" id="PS50011">
    <property type="entry name" value="PROTEIN_KINASE_DOM"/>
    <property type="match status" value="1"/>
</dbReference>
<dbReference type="Gene3D" id="3.30.200.20">
    <property type="entry name" value="Phosphorylase Kinase, domain 1"/>
    <property type="match status" value="1"/>
</dbReference>
<organism evidence="3 4">
    <name type="scientific">Hermetia illucens</name>
    <name type="common">Black soldier fly</name>
    <dbReference type="NCBI Taxonomy" id="343691"/>
    <lineage>
        <taxon>Eukaryota</taxon>
        <taxon>Metazoa</taxon>
        <taxon>Ecdysozoa</taxon>
        <taxon>Arthropoda</taxon>
        <taxon>Hexapoda</taxon>
        <taxon>Insecta</taxon>
        <taxon>Pterygota</taxon>
        <taxon>Neoptera</taxon>
        <taxon>Endopterygota</taxon>
        <taxon>Diptera</taxon>
        <taxon>Brachycera</taxon>
        <taxon>Stratiomyomorpha</taxon>
        <taxon>Stratiomyidae</taxon>
        <taxon>Hermetiinae</taxon>
        <taxon>Hermetia</taxon>
    </lineage>
</organism>
<feature type="region of interest" description="Disordered" evidence="1">
    <location>
        <begin position="191"/>
        <end position="210"/>
    </location>
</feature>
<dbReference type="InterPro" id="IPR001245">
    <property type="entry name" value="Ser-Thr/Tyr_kinase_cat_dom"/>
</dbReference>
<keyword evidence="4" id="KW-1185">Reference proteome</keyword>
<dbReference type="Gene3D" id="1.10.510.10">
    <property type="entry name" value="Transferase(Phosphotransferase) domain 1"/>
    <property type="match status" value="1"/>
</dbReference>
<dbReference type="SUPFAM" id="SSF56112">
    <property type="entry name" value="Protein kinase-like (PK-like)"/>
    <property type="match status" value="1"/>
</dbReference>
<feature type="compositionally biased region" description="Basic residues" evidence="1">
    <location>
        <begin position="65"/>
        <end position="75"/>
    </location>
</feature>
<dbReference type="PANTHER" id="PTHR44329">
    <property type="entry name" value="SERINE/THREONINE-PROTEIN KINASE TNNI3K-RELATED"/>
    <property type="match status" value="1"/>
</dbReference>
<dbReference type="InterPro" id="IPR011009">
    <property type="entry name" value="Kinase-like_dom_sf"/>
</dbReference>
<dbReference type="GO" id="GO:0004674">
    <property type="term" value="F:protein serine/threonine kinase activity"/>
    <property type="evidence" value="ECO:0007669"/>
    <property type="project" value="TreeGrafter"/>
</dbReference>
<gene>
    <name evidence="3" type="ORF">HERILL_LOCUS9812</name>
</gene>
<name>A0A7R8UU52_HERIL</name>
<dbReference type="Proteomes" id="UP000594454">
    <property type="component" value="Chromosome 4"/>
</dbReference>
<evidence type="ECO:0000256" key="1">
    <source>
        <dbReference type="SAM" id="MobiDB-lite"/>
    </source>
</evidence>
<dbReference type="GO" id="GO:0005524">
    <property type="term" value="F:ATP binding"/>
    <property type="evidence" value="ECO:0007669"/>
    <property type="project" value="InterPro"/>
</dbReference>
<feature type="domain" description="Protein kinase" evidence="2">
    <location>
        <begin position="446"/>
        <end position="766"/>
    </location>
</feature>
<dbReference type="InterPro" id="IPR051681">
    <property type="entry name" value="Ser/Thr_Kinases-Pseudokinases"/>
</dbReference>
<feature type="compositionally biased region" description="Polar residues" evidence="1">
    <location>
        <begin position="1004"/>
        <end position="1018"/>
    </location>
</feature>
<protein>
    <recommendedName>
        <fullName evidence="2">Protein kinase domain-containing protein</fullName>
    </recommendedName>
</protein>
<feature type="region of interest" description="Disordered" evidence="1">
    <location>
        <begin position="56"/>
        <end position="122"/>
    </location>
</feature>
<reference evidence="3 4" key="1">
    <citation type="submission" date="2020-11" db="EMBL/GenBank/DDBJ databases">
        <authorList>
            <person name="Wallbank WR R."/>
            <person name="Pardo Diaz C."/>
            <person name="Kozak K."/>
            <person name="Martin S."/>
            <person name="Jiggins C."/>
            <person name="Moest M."/>
            <person name="Warren A I."/>
            <person name="Generalovic N T."/>
            <person name="Byers J.R.P. K."/>
            <person name="Montejo-Kovacevich G."/>
            <person name="Yen C E."/>
        </authorList>
    </citation>
    <scope>NUCLEOTIDE SEQUENCE [LARGE SCALE GENOMIC DNA]</scope>
</reference>
<dbReference type="Pfam" id="PF07714">
    <property type="entry name" value="PK_Tyr_Ser-Thr"/>
    <property type="match status" value="1"/>
</dbReference>
<evidence type="ECO:0000259" key="2">
    <source>
        <dbReference type="PROSITE" id="PS50011"/>
    </source>
</evidence>
<dbReference type="InParanoid" id="A0A7R8UU52"/>
<dbReference type="InterPro" id="IPR000719">
    <property type="entry name" value="Prot_kinase_dom"/>
</dbReference>
<dbReference type="EMBL" id="LR899012">
    <property type="protein sequence ID" value="CAD7087086.1"/>
    <property type="molecule type" value="Genomic_DNA"/>
</dbReference>
<sequence length="1417" mass="161948">MMDIFRWLKREWDTTQSCRRRDSEPIAPVSECNFNSPRSRDEAYVRALKKFNEWRHKERSASFRRSSRRSSKKSSNKQNSEKSRSLANSEMMKEAKTPEDGNNDGSHLYEELKTPRRTKPKHLLDSAKKFLQKSQSYPANIANCNNNNNVEAENKINVLKSSEKCSAISENDENEVEEFENKHCTPEAQIEEEKLRKQTSPPEKFFRDNSNPFAQVRSPIRLSKYNLATFSNPKRLFTDANASIDEFVRDSLPRSKAVPKVLNNSVAPANSKPKKYDFNPSAIYENEGKSKRISQTPMYQTVVNKHGDLVEYAIPFSDQNDEEFCELADLQNQNSKLVQTSTNLNATTLPTVWDNRSPNERRVSRSLCNLDDYAEVDKSRRNTIITDLDKSDDNSKNKFEADDIFAELETLGKWSKRLDGQLDFQPHLMKEIKGNNLIICTASDISQRISTLKSTMKGPISLSSGNFRKTTVSLRKIEKRFRIQSEQGLMHELSVLNKIKHPNVTLLMAVCLDMNNKILSLVLEPFTTNINSMIYDSDCKISMEDCVEYILQVIKAVIYLHENAIIHSNICSHNILVCENKKVIKLSSFELATEVDVTRIQNEIIYAFYGNLENFQKSILKWSISDEGLSSLISKNKIPSGFLPFLIEYRKLYSEHYYQPPELLSTEKHFVFPSKSSDVYSISLLLWEMLNSCVPFAVFSYEETESLFRLNCSNQLPLFDSDRCELFENLLQSGLNSVPQNRIDNVQSVKFLVDEARANFRRNQFVTKSPAIGNDLSTVSNIEKKFLGEEKQESSEVFKSACVRSSTFKQHNNSASDQYVIKDEPIVRKCLGNQESKKIYNSRSLDDILQGDSTMEKRKQYRFHIDEFSLPSTPIARKNKLRRNAWLSNKTLYDKSFNESEEDALKNLNNKNDSSQIAAKNKLINVSIKIIQNKIGKNKEATSSDKAIENTPKVSSQIEYWNSITSPGDISLKKQNNTESNLSQLSNDLCKTPEGRFEDDHPKGQSTPRAVISKSSEGSTRKVMKDRAKYYPNMPELLSETFLRRSFRDDSDFESTLWKREKERCEKLSPRCKEQEVDGVVKPLRTSVKDTVHKFESFTNKRKVFRNIPLRSHSEKQLNVSRSKLDNIVSTRSNRTFEQESRNAKSSVAVNTNINVPNVDSTTFEDRLPTAKLDIQLKNTNMETLSSKLQSPNVASSTTTIAEEKISQLTIPPLQRKTTSLSPARKSKPTLFSINVRKINRRASDIGCVRKLAKRENSIRHSICGTDLVRNVAKMSLKPKQSSSDNVLTQKSSKSVASLAESDIQHCKLSCWKCGSKVFKLDEIAFNEKAIRTKKFLRRFSTSPSTQMQSSDVSQRILPTSSVEEMRSIEDIYIDDDFECGQGSLGANMRLLSPEQDDLSDILSIDFLSTDLFDSME</sequence>
<feature type="region of interest" description="Disordered" evidence="1">
    <location>
        <begin position="981"/>
        <end position="1022"/>
    </location>
</feature>
<proteinExistence type="predicted"/>
<accession>A0A7R8UU52</accession>
<feature type="compositionally biased region" description="Basic and acidic residues" evidence="1">
    <location>
        <begin position="991"/>
        <end position="1003"/>
    </location>
</feature>